<evidence type="ECO:0000256" key="1">
    <source>
        <dbReference type="ARBA" id="ARBA00021292"/>
    </source>
</evidence>
<protein>
    <recommendedName>
        <fullName evidence="1">D-inositol 3-phosphate glycosyltransferase</fullName>
    </recommendedName>
</protein>
<dbReference type="SUPFAM" id="SSF53756">
    <property type="entry name" value="UDP-Glycosyltransferase/glycogen phosphorylase"/>
    <property type="match status" value="1"/>
</dbReference>
<evidence type="ECO:0000256" key="4">
    <source>
        <dbReference type="SAM" id="MobiDB-lite"/>
    </source>
</evidence>
<dbReference type="PANTHER" id="PTHR12526">
    <property type="entry name" value="GLYCOSYLTRANSFERASE"/>
    <property type="match status" value="1"/>
</dbReference>
<dbReference type="PANTHER" id="PTHR12526:SF510">
    <property type="entry name" value="D-INOSITOL 3-PHOSPHATE GLYCOSYLTRANSFERASE"/>
    <property type="match status" value="1"/>
</dbReference>
<keyword evidence="7" id="KW-1185">Reference proteome</keyword>
<feature type="domain" description="Glycosyl transferase family 1" evidence="5">
    <location>
        <begin position="185"/>
        <end position="343"/>
    </location>
</feature>
<dbReference type="InterPro" id="IPR001296">
    <property type="entry name" value="Glyco_trans_1"/>
</dbReference>
<comment type="caution">
    <text evidence="6">The sequence shown here is derived from an EMBL/GenBank/DDBJ whole genome shotgun (WGS) entry which is preliminary data.</text>
</comment>
<dbReference type="Gene3D" id="3.40.50.2000">
    <property type="entry name" value="Glycogen Phosphorylase B"/>
    <property type="match status" value="2"/>
</dbReference>
<sequence length="373" mass="39070">MTRSGAARAGERTVHVVLPGGVDDPAAPSGGNTYDRRVCQGLPAAGWRVRPHALPGAWPRPAAADRAELARLLAELPDGAVVLLDGLVGCGVPEVLRPEAARLRLAVLVHLPLADETGLDPREAADLDARERRALHAAGAVVVTSAWAAGRITAHHHLPLARVHIARPGTDPAPLAPGSDPGTALLCVAALTPRKGHRRLLDALATVTGPPWHCTFVGGPGGDPGYAAQLRDHVDELGLGNRIRFAGPRTGGELEAHYAAADLLVLASYAETYGMVITEALARGIPVLATAVDGVPEALGRAPDGTPPGLLVPAGEPAALSGALRDWLGDRALRHRLREAARGRRAMLEGWEMTSHSLAEALERLRHDPRSSR</sequence>
<dbReference type="Proteomes" id="UP000629371">
    <property type="component" value="Unassembled WGS sequence"/>
</dbReference>
<name>A0ABS1MPS8_9ACTN</name>
<keyword evidence="3" id="KW-0808">Transferase</keyword>
<evidence type="ECO:0000313" key="7">
    <source>
        <dbReference type="Proteomes" id="UP000629371"/>
    </source>
</evidence>
<dbReference type="Pfam" id="PF00534">
    <property type="entry name" value="Glycos_transf_1"/>
    <property type="match status" value="1"/>
</dbReference>
<dbReference type="RefSeq" id="WP_201802611.1">
    <property type="nucleotide sequence ID" value="NZ_JAERRI010000005.1"/>
</dbReference>
<proteinExistence type="predicted"/>
<organism evidence="6 7">
    <name type="scientific">Streptomyces siderophoricus</name>
    <dbReference type="NCBI Taxonomy" id="2802281"/>
    <lineage>
        <taxon>Bacteria</taxon>
        <taxon>Bacillati</taxon>
        <taxon>Actinomycetota</taxon>
        <taxon>Actinomycetes</taxon>
        <taxon>Kitasatosporales</taxon>
        <taxon>Streptomycetaceae</taxon>
        <taxon>Streptomyces</taxon>
    </lineage>
</organism>
<dbReference type="EMBL" id="JAERRI010000005">
    <property type="protein sequence ID" value="MBL1089723.1"/>
    <property type="molecule type" value="Genomic_DNA"/>
</dbReference>
<evidence type="ECO:0000259" key="5">
    <source>
        <dbReference type="Pfam" id="PF00534"/>
    </source>
</evidence>
<gene>
    <name evidence="6" type="ORF">JK360_09985</name>
</gene>
<reference evidence="6 7" key="1">
    <citation type="submission" date="2021-01" db="EMBL/GenBank/DDBJ databases">
        <title>WGS of actinomycetes isolated from Thailand.</title>
        <authorList>
            <person name="Thawai C."/>
        </authorList>
    </citation>
    <scope>NUCLEOTIDE SEQUENCE [LARGE SCALE GENOMIC DNA]</scope>
    <source>
        <strain evidence="6 7">CH9-7</strain>
    </source>
</reference>
<evidence type="ECO:0000256" key="3">
    <source>
        <dbReference type="ARBA" id="ARBA00022679"/>
    </source>
</evidence>
<accession>A0ABS1MPS8</accession>
<keyword evidence="2" id="KW-0328">Glycosyltransferase</keyword>
<dbReference type="CDD" id="cd03801">
    <property type="entry name" value="GT4_PimA-like"/>
    <property type="match status" value="1"/>
</dbReference>
<feature type="region of interest" description="Disordered" evidence="4">
    <location>
        <begin position="1"/>
        <end position="33"/>
    </location>
</feature>
<evidence type="ECO:0000313" key="6">
    <source>
        <dbReference type="EMBL" id="MBL1089723.1"/>
    </source>
</evidence>
<evidence type="ECO:0000256" key="2">
    <source>
        <dbReference type="ARBA" id="ARBA00022676"/>
    </source>
</evidence>